<feature type="region of interest" description="Disordered" evidence="1">
    <location>
        <begin position="169"/>
        <end position="204"/>
    </location>
</feature>
<comment type="caution">
    <text evidence="2">The sequence shown here is derived from an EMBL/GenBank/DDBJ whole genome shotgun (WGS) entry which is preliminary data.</text>
</comment>
<dbReference type="eggNOG" id="ENOG502RB3C">
    <property type="taxonomic scope" value="Eukaryota"/>
</dbReference>
<dbReference type="AlphaFoldDB" id="K0RXW2"/>
<feature type="region of interest" description="Disordered" evidence="1">
    <location>
        <begin position="229"/>
        <end position="261"/>
    </location>
</feature>
<organism evidence="2 3">
    <name type="scientific">Thalassiosira oceanica</name>
    <name type="common">Marine diatom</name>
    <dbReference type="NCBI Taxonomy" id="159749"/>
    <lineage>
        <taxon>Eukaryota</taxon>
        <taxon>Sar</taxon>
        <taxon>Stramenopiles</taxon>
        <taxon>Ochrophyta</taxon>
        <taxon>Bacillariophyta</taxon>
        <taxon>Coscinodiscophyceae</taxon>
        <taxon>Thalassiosirophycidae</taxon>
        <taxon>Thalassiosirales</taxon>
        <taxon>Thalassiosiraceae</taxon>
        <taxon>Thalassiosira</taxon>
    </lineage>
</organism>
<proteinExistence type="predicted"/>
<evidence type="ECO:0000256" key="1">
    <source>
        <dbReference type="SAM" id="MobiDB-lite"/>
    </source>
</evidence>
<feature type="region of interest" description="Disordered" evidence="1">
    <location>
        <begin position="317"/>
        <end position="388"/>
    </location>
</feature>
<reference evidence="2 3" key="1">
    <citation type="journal article" date="2012" name="Genome Biol.">
        <title>Genome and low-iron response of an oceanic diatom adapted to chronic iron limitation.</title>
        <authorList>
            <person name="Lommer M."/>
            <person name="Specht M."/>
            <person name="Roy A.S."/>
            <person name="Kraemer L."/>
            <person name="Andreson R."/>
            <person name="Gutowska M.A."/>
            <person name="Wolf J."/>
            <person name="Bergner S.V."/>
            <person name="Schilhabel M.B."/>
            <person name="Klostermeier U.C."/>
            <person name="Beiko R.G."/>
            <person name="Rosenstiel P."/>
            <person name="Hippler M."/>
            <person name="Laroche J."/>
        </authorList>
    </citation>
    <scope>NUCLEOTIDE SEQUENCE [LARGE SCALE GENOMIC DNA]</scope>
    <source>
        <strain evidence="2 3">CCMP1005</strain>
    </source>
</reference>
<gene>
    <name evidence="2" type="ORF">THAOC_22671</name>
</gene>
<feature type="compositionally biased region" description="Basic and acidic residues" evidence="1">
    <location>
        <begin position="169"/>
        <end position="184"/>
    </location>
</feature>
<evidence type="ECO:0000313" key="2">
    <source>
        <dbReference type="EMBL" id="EJK57299.1"/>
    </source>
</evidence>
<dbReference type="Proteomes" id="UP000266841">
    <property type="component" value="Unassembled WGS sequence"/>
</dbReference>
<feature type="compositionally biased region" description="Polar residues" evidence="1">
    <location>
        <begin position="195"/>
        <end position="204"/>
    </location>
</feature>
<name>K0RXW2_THAOC</name>
<feature type="compositionally biased region" description="Low complexity" evidence="1">
    <location>
        <begin position="325"/>
        <end position="335"/>
    </location>
</feature>
<dbReference type="OrthoDB" id="49599at2759"/>
<evidence type="ECO:0000313" key="3">
    <source>
        <dbReference type="Proteomes" id="UP000266841"/>
    </source>
</evidence>
<protein>
    <submittedName>
        <fullName evidence="2">Uncharacterized protein</fullName>
    </submittedName>
</protein>
<sequence>MASRLLRLQLERVSLYAHDSRTIATTLLRSIRSTPVKGIDDLMARTKQVLLETSRQANVASIKILNGEKELNLLRYHGLQKYLQMAWQRRRASSYSIAEGGGAAETDDGRTARVAFMITSQNRQDLNRLGYSAEDIRQLTPADALLLLENRAEKKDSVKGTLQLLKDVAGRHSSHDKGNGRTAEEPVAPVEENGSHGSNTPRSLSPQIAQDIQAKADVALALVDSEVSSSGAPLHLQESEPDGPGGSDAADESSPRTDDGQTARVAFMITSKNRKDLSKLGYSTEDIRQLTPADALLLLEHRAEKKDSVKGTLQLLKDDAESDKSSSTSVQPQSSIAEDPCDDSTGDQVNMTKSVTPQEAAAAHAKPDVASALLSPHEGQQASELDEDGDCWFEVVERPPNASVEAGSGRPEEEHVIALFSSRREAEECIEVKLRLRKNASCEKDRYLVRERRI</sequence>
<accession>K0RXW2</accession>
<dbReference type="EMBL" id="AGNL01028681">
    <property type="protein sequence ID" value="EJK57299.1"/>
    <property type="molecule type" value="Genomic_DNA"/>
</dbReference>
<feature type="compositionally biased region" description="Polar residues" evidence="1">
    <location>
        <begin position="346"/>
        <end position="357"/>
    </location>
</feature>
<keyword evidence="3" id="KW-1185">Reference proteome</keyword>